<dbReference type="InterPro" id="IPR004401">
    <property type="entry name" value="YbaB/EbfC"/>
</dbReference>
<dbReference type="SUPFAM" id="SSF82607">
    <property type="entry name" value="YbaB-like"/>
    <property type="match status" value="1"/>
</dbReference>
<evidence type="ECO:0000313" key="2">
    <source>
        <dbReference type="EMBL" id="KAK4604795.1"/>
    </source>
</evidence>
<dbReference type="PANTHER" id="PTHR33449">
    <property type="entry name" value="NUCLEOID-ASSOCIATED PROTEIN YBAB"/>
    <property type="match status" value="1"/>
</dbReference>
<proteinExistence type="predicted"/>
<evidence type="ECO:0000313" key="3">
    <source>
        <dbReference type="Proteomes" id="UP001324115"/>
    </source>
</evidence>
<reference evidence="2 3" key="1">
    <citation type="journal article" date="2023" name="G3 (Bethesda)">
        <title>A haplotype-resolved chromosome-scale genome for Quercus rubra L. provides insights into the genetics of adaptive traits for red oak species.</title>
        <authorList>
            <person name="Kapoor B."/>
            <person name="Jenkins J."/>
            <person name="Schmutz J."/>
            <person name="Zhebentyayeva T."/>
            <person name="Kuelheim C."/>
            <person name="Coggeshall M."/>
            <person name="Heim C."/>
            <person name="Lasky J.R."/>
            <person name="Leites L."/>
            <person name="Islam-Faridi N."/>
            <person name="Romero-Severson J."/>
            <person name="DeLeo V.L."/>
            <person name="Lucas S.M."/>
            <person name="Lazic D."/>
            <person name="Gailing O."/>
            <person name="Carlson J."/>
            <person name="Staton M."/>
        </authorList>
    </citation>
    <scope>NUCLEOTIDE SEQUENCE [LARGE SCALE GENOMIC DNA]</scope>
    <source>
        <strain evidence="2">Pseudo-F2</strain>
    </source>
</reference>
<organism evidence="2 3">
    <name type="scientific">Quercus rubra</name>
    <name type="common">Northern red oak</name>
    <name type="synonym">Quercus borealis</name>
    <dbReference type="NCBI Taxonomy" id="3512"/>
    <lineage>
        <taxon>Eukaryota</taxon>
        <taxon>Viridiplantae</taxon>
        <taxon>Streptophyta</taxon>
        <taxon>Embryophyta</taxon>
        <taxon>Tracheophyta</taxon>
        <taxon>Spermatophyta</taxon>
        <taxon>Magnoliopsida</taxon>
        <taxon>eudicotyledons</taxon>
        <taxon>Gunneridae</taxon>
        <taxon>Pentapetalae</taxon>
        <taxon>rosids</taxon>
        <taxon>fabids</taxon>
        <taxon>Fagales</taxon>
        <taxon>Fagaceae</taxon>
        <taxon>Quercus</taxon>
    </lineage>
</organism>
<dbReference type="AlphaFoldDB" id="A0AAN7JBA6"/>
<keyword evidence="3" id="KW-1185">Reference proteome</keyword>
<dbReference type="Proteomes" id="UP001324115">
    <property type="component" value="Unassembled WGS sequence"/>
</dbReference>
<dbReference type="EMBL" id="JAXUIC010000002">
    <property type="protein sequence ID" value="KAK4604795.1"/>
    <property type="molecule type" value="Genomic_DNA"/>
</dbReference>
<dbReference type="PANTHER" id="PTHR33449:SF1">
    <property type="entry name" value="NUCLEOID-ASSOCIATED PROTEIN YBAB"/>
    <property type="match status" value="1"/>
</dbReference>
<name>A0AAN7JBA6_QUERU</name>
<sequence length="49" mass="5440">MELGPEKLSLLVTEAYMDAHQKSLQAMKERMSDLAQSLEIPPGHSEGLE</sequence>
<protein>
    <submittedName>
        <fullName evidence="2">Uncharacterized protein</fullName>
    </submittedName>
</protein>
<dbReference type="GO" id="GO:0003677">
    <property type="term" value="F:DNA binding"/>
    <property type="evidence" value="ECO:0007669"/>
    <property type="project" value="UniProtKB-KW"/>
</dbReference>
<comment type="caution">
    <text evidence="2">The sequence shown here is derived from an EMBL/GenBank/DDBJ whole genome shotgun (WGS) entry which is preliminary data.</text>
</comment>
<dbReference type="Gene3D" id="3.30.1310.10">
    <property type="entry name" value="Nucleoid-associated protein YbaB-like domain"/>
    <property type="match status" value="1"/>
</dbReference>
<gene>
    <name evidence="2" type="ORF">RGQ29_013025</name>
</gene>
<dbReference type="InterPro" id="IPR036894">
    <property type="entry name" value="YbaB-like_sf"/>
</dbReference>
<evidence type="ECO:0000256" key="1">
    <source>
        <dbReference type="ARBA" id="ARBA00023125"/>
    </source>
</evidence>
<keyword evidence="1" id="KW-0238">DNA-binding</keyword>
<accession>A0AAN7JBA6</accession>